<keyword evidence="4" id="KW-1185">Reference proteome</keyword>
<organism evidence="3 4">
    <name type="scientific">Trematosphaeria pertusa</name>
    <dbReference type="NCBI Taxonomy" id="390896"/>
    <lineage>
        <taxon>Eukaryota</taxon>
        <taxon>Fungi</taxon>
        <taxon>Dikarya</taxon>
        <taxon>Ascomycota</taxon>
        <taxon>Pezizomycotina</taxon>
        <taxon>Dothideomycetes</taxon>
        <taxon>Pleosporomycetidae</taxon>
        <taxon>Pleosporales</taxon>
        <taxon>Massarineae</taxon>
        <taxon>Trematosphaeriaceae</taxon>
        <taxon>Trematosphaeria</taxon>
    </lineage>
</organism>
<dbReference type="EMBL" id="ML987194">
    <property type="protein sequence ID" value="KAF2249938.1"/>
    <property type="molecule type" value="Genomic_DNA"/>
</dbReference>
<feature type="region of interest" description="Disordered" evidence="2">
    <location>
        <begin position="415"/>
        <end position="458"/>
    </location>
</feature>
<evidence type="ECO:0000256" key="2">
    <source>
        <dbReference type="SAM" id="MobiDB-lite"/>
    </source>
</evidence>
<feature type="coiled-coil region" evidence="1">
    <location>
        <begin position="102"/>
        <end position="178"/>
    </location>
</feature>
<dbReference type="AlphaFoldDB" id="A0A6A6IIR4"/>
<feature type="compositionally biased region" description="Polar residues" evidence="2">
    <location>
        <begin position="275"/>
        <end position="285"/>
    </location>
</feature>
<feature type="region of interest" description="Disordered" evidence="2">
    <location>
        <begin position="214"/>
        <end position="396"/>
    </location>
</feature>
<evidence type="ECO:0000313" key="3">
    <source>
        <dbReference type="EMBL" id="KAF2249938.1"/>
    </source>
</evidence>
<feature type="compositionally biased region" description="Basic and acidic residues" evidence="2">
    <location>
        <begin position="223"/>
        <end position="253"/>
    </location>
</feature>
<dbReference type="RefSeq" id="XP_033684942.1">
    <property type="nucleotide sequence ID" value="XM_033821668.1"/>
</dbReference>
<keyword evidence="1" id="KW-0175">Coiled coil</keyword>
<sequence length="458" mass="50262">MADEQPNNTHEDDVEVMDQLLRRIDELGEELKDARKQEEILQHHVADLENEVGELRANNNALPLGRTPPNNTGSPSNCVMCGAPLATSAPPASAPPDIQREVKDLRRQVADLQRDLAELHAKRNRCSEKLQTCHENELENESKIDFMEGHIEYLQDRVREEEKKRKALEQQHDDDCEKRCRELKRRLQVLVNGIQVHGEAVRLAAMEALADLPDCGGGDASEGEERVEAQDGHAQDDGHELHEDEDDSPSHSDDDSEYTVTDPPTISAEREEDPAQTSATNNTGDPPNPEYADQEPPFDNFDLYCDADGRALPETPVPFVRRDSQDVAAHSSSSSSPAHVAETTASNRDEDAGSGQRIASLDPLSDSAEGRSAAAETENENHGAVPVSSQDSRDDEVMRLAQEFGGEDAIVQVLSSWRPNEGDDGEGALRQGTEVDDGGNNEGGRGSGEEEKGGHKRW</sequence>
<accession>A0A6A6IIR4</accession>
<dbReference type="Proteomes" id="UP000800094">
    <property type="component" value="Unassembled WGS sequence"/>
</dbReference>
<gene>
    <name evidence="3" type="ORF">BU26DRAFT_292908</name>
</gene>
<feature type="compositionally biased region" description="Basic and acidic residues" evidence="2">
    <location>
        <begin position="447"/>
        <end position="458"/>
    </location>
</feature>
<protein>
    <submittedName>
        <fullName evidence="3">Uncharacterized protein</fullName>
    </submittedName>
</protein>
<reference evidence="3" key="1">
    <citation type="journal article" date="2020" name="Stud. Mycol.">
        <title>101 Dothideomycetes genomes: a test case for predicting lifestyles and emergence of pathogens.</title>
        <authorList>
            <person name="Haridas S."/>
            <person name="Albert R."/>
            <person name="Binder M."/>
            <person name="Bloem J."/>
            <person name="Labutti K."/>
            <person name="Salamov A."/>
            <person name="Andreopoulos B."/>
            <person name="Baker S."/>
            <person name="Barry K."/>
            <person name="Bills G."/>
            <person name="Bluhm B."/>
            <person name="Cannon C."/>
            <person name="Castanera R."/>
            <person name="Culley D."/>
            <person name="Daum C."/>
            <person name="Ezra D."/>
            <person name="Gonzalez J."/>
            <person name="Henrissat B."/>
            <person name="Kuo A."/>
            <person name="Liang C."/>
            <person name="Lipzen A."/>
            <person name="Lutzoni F."/>
            <person name="Magnuson J."/>
            <person name="Mondo S."/>
            <person name="Nolan M."/>
            <person name="Ohm R."/>
            <person name="Pangilinan J."/>
            <person name="Park H.-J."/>
            <person name="Ramirez L."/>
            <person name="Alfaro M."/>
            <person name="Sun H."/>
            <person name="Tritt A."/>
            <person name="Yoshinaga Y."/>
            <person name="Zwiers L.-H."/>
            <person name="Turgeon B."/>
            <person name="Goodwin S."/>
            <person name="Spatafora J."/>
            <person name="Crous P."/>
            <person name="Grigoriev I."/>
        </authorList>
    </citation>
    <scope>NUCLEOTIDE SEQUENCE</scope>
    <source>
        <strain evidence="3">CBS 122368</strain>
    </source>
</reference>
<dbReference type="GeneID" id="54574998"/>
<evidence type="ECO:0000256" key="1">
    <source>
        <dbReference type="SAM" id="Coils"/>
    </source>
</evidence>
<feature type="coiled-coil region" evidence="1">
    <location>
        <begin position="17"/>
        <end position="58"/>
    </location>
</feature>
<evidence type="ECO:0000313" key="4">
    <source>
        <dbReference type="Proteomes" id="UP000800094"/>
    </source>
</evidence>
<name>A0A6A6IIR4_9PLEO</name>
<proteinExistence type="predicted"/>